<gene>
    <name evidence="3" type="ORF">CINCED_3A016751</name>
</gene>
<feature type="transmembrane region" description="Helical" evidence="2">
    <location>
        <begin position="103"/>
        <end position="123"/>
    </location>
</feature>
<comment type="similarity">
    <text evidence="1">Belongs to the reduced folate carrier (RFC) transporter (TC 2.A.48) family.</text>
</comment>
<dbReference type="Pfam" id="PF01770">
    <property type="entry name" value="Folate_carrier"/>
    <property type="match status" value="1"/>
</dbReference>
<dbReference type="Gene3D" id="1.20.1250.20">
    <property type="entry name" value="MFS general substrate transporter like domains"/>
    <property type="match status" value="1"/>
</dbReference>
<dbReference type="OrthoDB" id="18814at2759"/>
<proteinExistence type="inferred from homology"/>
<feature type="transmembrane region" description="Helical" evidence="2">
    <location>
        <begin position="316"/>
        <end position="338"/>
    </location>
</feature>
<evidence type="ECO:0000313" key="4">
    <source>
        <dbReference type="Proteomes" id="UP000325440"/>
    </source>
</evidence>
<dbReference type="SUPFAM" id="SSF103473">
    <property type="entry name" value="MFS general substrate transporter"/>
    <property type="match status" value="1"/>
</dbReference>
<dbReference type="AlphaFoldDB" id="A0A5E4MIU8"/>
<dbReference type="InterPro" id="IPR036259">
    <property type="entry name" value="MFS_trans_sf"/>
</dbReference>
<accession>A0A5E4MIU8</accession>
<evidence type="ECO:0000313" key="3">
    <source>
        <dbReference type="EMBL" id="VVC32109.1"/>
    </source>
</evidence>
<reference evidence="3 4" key="1">
    <citation type="submission" date="2019-08" db="EMBL/GenBank/DDBJ databases">
        <authorList>
            <person name="Alioto T."/>
            <person name="Alioto T."/>
            <person name="Gomez Garrido J."/>
        </authorList>
    </citation>
    <scope>NUCLEOTIDE SEQUENCE [LARGE SCALE GENOMIC DNA]</scope>
</reference>
<dbReference type="EMBL" id="CABPRJ010000953">
    <property type="protein sequence ID" value="VVC32109.1"/>
    <property type="molecule type" value="Genomic_DNA"/>
</dbReference>
<sequence>MERWLVQSIMISVFGFLKDFRPEDPYTIQYLTNTPMNFTNEEIIQEIFPVSTYTCVSVTVIIFLVTDYLRYKPILILGAISSVISQTFLIFARTKINMQIMDFFYGIMIACDVPYYTYIYTAVDKKHYKIVSSHMKMACLLGRLSSAVLAQVLIDNHILKVQHLNYLTLTGAIASLLWAIGLPTVKNSLYFHQSAEKKESTDVDTSKSKTVRQILWSDFITAFTNRNVIQWSIWWTLGTCFYYQFMSYCQSLYQQIYNDGTDLQITNNGMVEAIYTIISTLGVYLIGIITVPSWWLVGILTLCQGVILMVMAQEHLLSHAYLGYILFGTFYHIMTTIANCEVAKNIPADCYALVFGINTFTSHLMQTCVTIIVNSPIGLMLNIRTQFYVYGLSYLVIGAIYIIKALWSTISRTRIQDISTST</sequence>
<protein>
    <submittedName>
        <fullName evidence="3">Reduced folate carrier,Major facilitator superfamily domain</fullName>
    </submittedName>
</protein>
<feature type="transmembrane region" description="Helical" evidence="2">
    <location>
        <begin position="350"/>
        <end position="375"/>
    </location>
</feature>
<evidence type="ECO:0000256" key="2">
    <source>
        <dbReference type="SAM" id="Phobius"/>
    </source>
</evidence>
<dbReference type="Proteomes" id="UP000325440">
    <property type="component" value="Unassembled WGS sequence"/>
</dbReference>
<dbReference type="PANTHER" id="PTHR10686:SF18">
    <property type="entry name" value="IP11787P-RELATED"/>
    <property type="match status" value="1"/>
</dbReference>
<name>A0A5E4MIU8_9HEMI</name>
<feature type="transmembrane region" description="Helical" evidence="2">
    <location>
        <begin position="273"/>
        <end position="296"/>
    </location>
</feature>
<feature type="transmembrane region" description="Helical" evidence="2">
    <location>
        <begin position="387"/>
        <end position="407"/>
    </location>
</feature>
<feature type="transmembrane region" description="Helical" evidence="2">
    <location>
        <begin position="47"/>
        <end position="66"/>
    </location>
</feature>
<keyword evidence="4" id="KW-1185">Reference proteome</keyword>
<dbReference type="PANTHER" id="PTHR10686">
    <property type="entry name" value="FOLATE TRANSPORTER"/>
    <property type="match status" value="1"/>
</dbReference>
<feature type="transmembrane region" description="Helical" evidence="2">
    <location>
        <begin position="73"/>
        <end position="91"/>
    </location>
</feature>
<dbReference type="InterPro" id="IPR002666">
    <property type="entry name" value="Folate_carrier"/>
</dbReference>
<keyword evidence="2" id="KW-1133">Transmembrane helix</keyword>
<dbReference type="NCBIfam" id="TIGR00806">
    <property type="entry name" value="rfc"/>
    <property type="match status" value="1"/>
</dbReference>
<dbReference type="GO" id="GO:0090482">
    <property type="term" value="F:vitamin transmembrane transporter activity"/>
    <property type="evidence" value="ECO:0007669"/>
    <property type="project" value="InterPro"/>
</dbReference>
<organism evidence="3 4">
    <name type="scientific">Cinara cedri</name>
    <dbReference type="NCBI Taxonomy" id="506608"/>
    <lineage>
        <taxon>Eukaryota</taxon>
        <taxon>Metazoa</taxon>
        <taxon>Ecdysozoa</taxon>
        <taxon>Arthropoda</taxon>
        <taxon>Hexapoda</taxon>
        <taxon>Insecta</taxon>
        <taxon>Pterygota</taxon>
        <taxon>Neoptera</taxon>
        <taxon>Paraneoptera</taxon>
        <taxon>Hemiptera</taxon>
        <taxon>Sternorrhyncha</taxon>
        <taxon>Aphidomorpha</taxon>
        <taxon>Aphidoidea</taxon>
        <taxon>Aphididae</taxon>
        <taxon>Lachninae</taxon>
        <taxon>Cinara</taxon>
    </lineage>
</organism>
<evidence type="ECO:0000256" key="1">
    <source>
        <dbReference type="ARBA" id="ARBA00005773"/>
    </source>
</evidence>
<feature type="transmembrane region" description="Helical" evidence="2">
    <location>
        <begin position="166"/>
        <end position="185"/>
    </location>
</feature>
<dbReference type="GO" id="GO:0005886">
    <property type="term" value="C:plasma membrane"/>
    <property type="evidence" value="ECO:0007669"/>
    <property type="project" value="TreeGrafter"/>
</dbReference>
<keyword evidence="2" id="KW-0812">Transmembrane</keyword>
<keyword evidence="2" id="KW-0472">Membrane</keyword>